<evidence type="ECO:0000256" key="1">
    <source>
        <dbReference type="ARBA" id="ARBA00004202"/>
    </source>
</evidence>
<keyword evidence="7" id="KW-0066">ATP synthesis</keyword>
<evidence type="ECO:0000256" key="4">
    <source>
        <dbReference type="ARBA" id="ARBA00023065"/>
    </source>
</evidence>
<evidence type="ECO:0000259" key="9">
    <source>
        <dbReference type="Pfam" id="PF02823"/>
    </source>
</evidence>
<comment type="subcellular location">
    <subcellularLocation>
        <location evidence="1">Cell membrane</location>
        <topology evidence="1">Peripheral membrane protein</topology>
    </subcellularLocation>
</comment>
<feature type="domain" description="ATP synthase F1 complex delta/epsilon subunit N-terminal" evidence="9">
    <location>
        <begin position="8"/>
        <end position="85"/>
    </location>
</feature>
<dbReference type="Pfam" id="PF02823">
    <property type="entry name" value="ATP-synt_DE_N"/>
    <property type="match status" value="1"/>
</dbReference>
<dbReference type="CDD" id="cd12152">
    <property type="entry name" value="F1-ATPase_delta"/>
    <property type="match status" value="1"/>
</dbReference>
<dbReference type="SUPFAM" id="SSF46604">
    <property type="entry name" value="Epsilon subunit of F1F0-ATP synthase C-terminal domain"/>
    <property type="match status" value="1"/>
</dbReference>
<dbReference type="PANTHER" id="PTHR13822:SF10">
    <property type="entry name" value="ATP SYNTHASE EPSILON CHAIN, CHLOROPLASTIC"/>
    <property type="match status" value="1"/>
</dbReference>
<dbReference type="NCBIfam" id="NF009980">
    <property type="entry name" value="PRK13446.1"/>
    <property type="match status" value="1"/>
</dbReference>
<evidence type="ECO:0000256" key="7">
    <source>
        <dbReference type="ARBA" id="ARBA00023310"/>
    </source>
</evidence>
<gene>
    <name evidence="10" type="ORF">METZ01_LOCUS38675</name>
</gene>
<dbReference type="InterPro" id="IPR001469">
    <property type="entry name" value="ATP_synth_F1_dsu/esu"/>
</dbReference>
<evidence type="ECO:0008006" key="11">
    <source>
        <dbReference type="Google" id="ProtNLM"/>
    </source>
</evidence>
<dbReference type="EMBL" id="UINC01001652">
    <property type="protein sequence ID" value="SUZ85821.1"/>
    <property type="molecule type" value="Genomic_DNA"/>
</dbReference>
<proteinExistence type="inferred from homology"/>
<keyword evidence="6" id="KW-0139">CF(1)</keyword>
<dbReference type="HAMAP" id="MF_00530">
    <property type="entry name" value="ATP_synth_epsil_bac"/>
    <property type="match status" value="1"/>
</dbReference>
<dbReference type="SUPFAM" id="SSF51344">
    <property type="entry name" value="Epsilon subunit of F1F0-ATP synthase N-terminal domain"/>
    <property type="match status" value="1"/>
</dbReference>
<dbReference type="GO" id="GO:0046933">
    <property type="term" value="F:proton-transporting ATP synthase activity, rotational mechanism"/>
    <property type="evidence" value="ECO:0007669"/>
    <property type="project" value="InterPro"/>
</dbReference>
<evidence type="ECO:0000256" key="6">
    <source>
        <dbReference type="ARBA" id="ARBA00023196"/>
    </source>
</evidence>
<reference evidence="10" key="1">
    <citation type="submission" date="2018-05" db="EMBL/GenBank/DDBJ databases">
        <authorList>
            <person name="Lanie J.A."/>
            <person name="Ng W.-L."/>
            <person name="Kazmierczak K.M."/>
            <person name="Andrzejewski T.M."/>
            <person name="Davidsen T.M."/>
            <person name="Wayne K.J."/>
            <person name="Tettelin H."/>
            <person name="Glass J.I."/>
            <person name="Rusch D."/>
            <person name="Podicherti R."/>
            <person name="Tsui H.-C.T."/>
            <person name="Winkler M.E."/>
        </authorList>
    </citation>
    <scope>NUCLEOTIDE SEQUENCE</scope>
</reference>
<dbReference type="Gene3D" id="2.60.15.10">
    <property type="entry name" value="F0F1 ATP synthase delta/epsilon subunit, N-terminal"/>
    <property type="match status" value="1"/>
</dbReference>
<dbReference type="AlphaFoldDB" id="A0A381R263"/>
<dbReference type="PANTHER" id="PTHR13822">
    <property type="entry name" value="ATP SYNTHASE DELTA/EPSILON CHAIN"/>
    <property type="match status" value="1"/>
</dbReference>
<evidence type="ECO:0000256" key="3">
    <source>
        <dbReference type="ARBA" id="ARBA00022448"/>
    </source>
</evidence>
<organism evidence="10">
    <name type="scientific">marine metagenome</name>
    <dbReference type="NCBI Taxonomy" id="408172"/>
    <lineage>
        <taxon>unclassified sequences</taxon>
        <taxon>metagenomes</taxon>
        <taxon>ecological metagenomes</taxon>
    </lineage>
</organism>
<dbReference type="InterPro" id="IPR020546">
    <property type="entry name" value="ATP_synth_F1_dsu/esu_N"/>
</dbReference>
<protein>
    <recommendedName>
        <fullName evidence="11">ATP synthase F1 complex delta/epsilon subunit N-terminal domain-containing protein</fullName>
    </recommendedName>
</protein>
<feature type="domain" description="ATP synthase epsilon subunit C-terminal" evidence="8">
    <location>
        <begin position="89"/>
        <end position="133"/>
    </location>
</feature>
<keyword evidence="5" id="KW-0472">Membrane</keyword>
<keyword evidence="4" id="KW-0406">Ion transport</keyword>
<dbReference type="NCBIfam" id="TIGR01216">
    <property type="entry name" value="ATP_synt_epsi"/>
    <property type="match status" value="1"/>
</dbReference>
<comment type="similarity">
    <text evidence="2">Belongs to the ATPase epsilon chain family.</text>
</comment>
<evidence type="ECO:0000313" key="10">
    <source>
        <dbReference type="EMBL" id="SUZ85821.1"/>
    </source>
</evidence>
<keyword evidence="3" id="KW-0813">Transport</keyword>
<evidence type="ECO:0000259" key="8">
    <source>
        <dbReference type="Pfam" id="PF00401"/>
    </source>
</evidence>
<dbReference type="Pfam" id="PF00401">
    <property type="entry name" value="ATP-synt_DE"/>
    <property type="match status" value="1"/>
</dbReference>
<sequence>MALPSQLALHITTPERSLVELNVDEVQVPGSDGYLGVLPGHTPLLTNLNIGHIWYRTGSRQSYLAVSLGYAEVLPDKVTILATVAELAEEIDRERATEARERAESQLRRPSAEVDFTRAQLALRRSLVRLQVSLKAQTSTP</sequence>
<dbReference type="GO" id="GO:0005886">
    <property type="term" value="C:plasma membrane"/>
    <property type="evidence" value="ECO:0007669"/>
    <property type="project" value="UniProtKB-SubCell"/>
</dbReference>
<name>A0A381R263_9ZZZZ</name>
<dbReference type="InterPro" id="IPR036771">
    <property type="entry name" value="ATPsynth_dsu/esu_N"/>
</dbReference>
<dbReference type="GO" id="GO:0045259">
    <property type="term" value="C:proton-transporting ATP synthase complex"/>
    <property type="evidence" value="ECO:0007669"/>
    <property type="project" value="UniProtKB-KW"/>
</dbReference>
<dbReference type="Gene3D" id="1.20.5.440">
    <property type="entry name" value="ATP synthase delta/epsilon subunit, C-terminal domain"/>
    <property type="match status" value="1"/>
</dbReference>
<dbReference type="InterPro" id="IPR020547">
    <property type="entry name" value="ATP_synth_F1_esu_C"/>
</dbReference>
<dbReference type="InterPro" id="IPR036794">
    <property type="entry name" value="ATP_F1_dsu/esu_C_sf"/>
</dbReference>
<evidence type="ECO:0000256" key="5">
    <source>
        <dbReference type="ARBA" id="ARBA00023136"/>
    </source>
</evidence>
<evidence type="ECO:0000256" key="2">
    <source>
        <dbReference type="ARBA" id="ARBA00005712"/>
    </source>
</evidence>
<accession>A0A381R263</accession>